<keyword evidence="3" id="KW-1185">Reference proteome</keyword>
<evidence type="ECO:0000313" key="2">
    <source>
        <dbReference type="EMBL" id="GLK63750.1"/>
    </source>
</evidence>
<evidence type="ECO:0000259" key="1">
    <source>
        <dbReference type="Pfam" id="PF20109"/>
    </source>
</evidence>
<reference evidence="2" key="1">
    <citation type="journal article" date="2014" name="Int. J. Syst. Evol. Microbiol.">
        <title>Complete genome sequence of Corynebacterium casei LMG S-19264T (=DSM 44701T), isolated from a smear-ripened cheese.</title>
        <authorList>
            <consortium name="US DOE Joint Genome Institute (JGI-PGF)"/>
            <person name="Walter F."/>
            <person name="Albersmeier A."/>
            <person name="Kalinowski J."/>
            <person name="Ruckert C."/>
        </authorList>
    </citation>
    <scope>NUCLEOTIDE SEQUENCE</scope>
    <source>
        <strain evidence="2">VKM B-2222</strain>
    </source>
</reference>
<dbReference type="RefSeq" id="WP_373877477.1">
    <property type="nucleotide sequence ID" value="NZ_BSFH01000022.1"/>
</dbReference>
<comment type="caution">
    <text evidence="2">The sequence shown here is derived from an EMBL/GenBank/DDBJ whole genome shotgun (WGS) entry which is preliminary data.</text>
</comment>
<organism evidence="2 3">
    <name type="scientific">Paracoccus kondratievae</name>
    <dbReference type="NCBI Taxonomy" id="135740"/>
    <lineage>
        <taxon>Bacteria</taxon>
        <taxon>Pseudomonadati</taxon>
        <taxon>Pseudomonadota</taxon>
        <taxon>Alphaproteobacteria</taxon>
        <taxon>Rhodobacterales</taxon>
        <taxon>Paracoccaceae</taxon>
        <taxon>Paracoccus</taxon>
    </lineage>
</organism>
<feature type="domain" description="Transcriptional regulator-like" evidence="1">
    <location>
        <begin position="7"/>
        <end position="66"/>
    </location>
</feature>
<reference evidence="2" key="2">
    <citation type="submission" date="2023-01" db="EMBL/GenBank/DDBJ databases">
        <authorList>
            <person name="Sun Q."/>
            <person name="Evtushenko L."/>
        </authorList>
    </citation>
    <scope>NUCLEOTIDE SEQUENCE</scope>
    <source>
        <strain evidence="2">VKM B-2222</strain>
    </source>
</reference>
<protein>
    <recommendedName>
        <fullName evidence="1">Transcriptional regulator-like domain-containing protein</fullName>
    </recommendedName>
</protein>
<dbReference type="AlphaFoldDB" id="A0AAD3RTF2"/>
<proteinExistence type="predicted"/>
<dbReference type="Proteomes" id="UP001143349">
    <property type="component" value="Unassembled WGS sequence"/>
</dbReference>
<sequence length="74" mass="8521">MRPDTSRWRADSTYDAIDHAGVDHLAWECLRRNGDYQKDYAALRRAGDLGQPLPEPLERRWGLRFPGPAAPCRQ</sequence>
<accession>A0AAD3RTF2</accession>
<gene>
    <name evidence="2" type="ORF">GCM10017635_12210</name>
</gene>
<evidence type="ECO:0000313" key="3">
    <source>
        <dbReference type="Proteomes" id="UP001143349"/>
    </source>
</evidence>
<name>A0AAD3RTF2_9RHOB</name>
<dbReference type="InterPro" id="IPR045465">
    <property type="entry name" value="Trans_reg_dom"/>
</dbReference>
<dbReference type="EMBL" id="BSFH01000022">
    <property type="protein sequence ID" value="GLK63750.1"/>
    <property type="molecule type" value="Genomic_DNA"/>
</dbReference>
<dbReference type="Pfam" id="PF20109">
    <property type="entry name" value="Trans_reg_dom"/>
    <property type="match status" value="1"/>
</dbReference>